<dbReference type="CDD" id="cd22823">
    <property type="entry name" value="Gal_Rha_Lectin"/>
    <property type="match status" value="8"/>
</dbReference>
<comment type="caution">
    <text evidence="4">The sequence shown here is derived from an EMBL/GenBank/DDBJ whole genome shotgun (WGS) entry which is preliminary data.</text>
</comment>
<evidence type="ECO:0000256" key="2">
    <source>
        <dbReference type="SAM" id="SignalP"/>
    </source>
</evidence>
<feature type="compositionally biased region" description="Low complexity" evidence="1">
    <location>
        <begin position="620"/>
        <end position="636"/>
    </location>
</feature>
<evidence type="ECO:0000313" key="4">
    <source>
        <dbReference type="EMBL" id="CAD5120043.1"/>
    </source>
</evidence>
<feature type="compositionally biased region" description="Gly residues" evidence="1">
    <location>
        <begin position="143"/>
        <end position="215"/>
    </location>
</feature>
<keyword evidence="5" id="KW-1185">Reference proteome</keyword>
<dbReference type="PROSITE" id="PS50228">
    <property type="entry name" value="SUEL_LECTIN"/>
    <property type="match status" value="1"/>
</dbReference>
<dbReference type="EMBL" id="CAJFCJ010000012">
    <property type="protein sequence ID" value="CAD5120043.1"/>
    <property type="molecule type" value="Genomic_DNA"/>
</dbReference>
<dbReference type="Proteomes" id="UP000549394">
    <property type="component" value="Unassembled WGS sequence"/>
</dbReference>
<feature type="region of interest" description="Disordered" evidence="1">
    <location>
        <begin position="21"/>
        <end position="77"/>
    </location>
</feature>
<feature type="region of interest" description="Disordered" evidence="1">
    <location>
        <begin position="112"/>
        <end position="217"/>
    </location>
</feature>
<dbReference type="InterPro" id="IPR003006">
    <property type="entry name" value="Ig/MHC_CS"/>
</dbReference>
<feature type="region of interest" description="Disordered" evidence="1">
    <location>
        <begin position="617"/>
        <end position="644"/>
    </location>
</feature>
<dbReference type="PANTHER" id="PTHR46780">
    <property type="entry name" value="PROTEIN EVA-1"/>
    <property type="match status" value="1"/>
</dbReference>
<evidence type="ECO:0000256" key="1">
    <source>
        <dbReference type="SAM" id="MobiDB-lite"/>
    </source>
</evidence>
<dbReference type="Pfam" id="PF02140">
    <property type="entry name" value="SUEL_Lectin"/>
    <property type="match status" value="3"/>
</dbReference>
<feature type="domain" description="SUEL-type lectin" evidence="3">
    <location>
        <begin position="391"/>
        <end position="480"/>
    </location>
</feature>
<proteinExistence type="predicted"/>
<name>A0A7I8VUR8_9ANNE</name>
<feature type="compositionally biased region" description="Basic and acidic residues" evidence="1">
    <location>
        <begin position="62"/>
        <end position="77"/>
    </location>
</feature>
<sequence length="1397" mass="152042">MRLILLSVLLLLFVTDTYERGTRKENPQGGGSKKGAKGGSRQGGMTGGNNNQGGKQTGGMFDPKKRSREANQPKCNPEEAVKCIKPLTENFGKACKNEYAQLTQMAPEVSREYKISENDEEGESKNKPVRGGPIGGNNDKWGNQGGGGGGWGGGGRGGGNSGGGWGGGGRGGGNSGGGWGGGGRGGGNSGGGWGGGGRGGSSSGGGGWGGSSGWGRGRRSLPSMEILQSISFEKACIDLQQCPRILRCLDKNLACGNLDSAKVFEEIARGIVSKLKHFEVMCSEGCSKPVERVEKSLSCLNNLTGEIKNFNSKINEQVKRICNLISTHEKCRDDYMSTCGALNETKSSLNMNVKLIDRVCKAHNIKKNNVKPEDPDKPNSQYKPLPNAQKFCAHETMKIECKSGESIYIQGAHFGRMRKGSCVTSNGSVGCYTDITALIRQRCLNKRRCDLEVSTLIHEIKDAECPKHLTSYLEISYQCEVGHRVHTSPMTQPPQVESSTTSNPSTKPSKTYQPIAGARQVCALETWKVFCPIGERIEVLTAHYGRMRIGKCISLDLGVLGCFNEVTELLSEKCDGKRHCEVPVDDVRDKVKNPRCPKDVTMYLEVHHKCMEGGPIFRESTPSTMPTTTPTIPSTTTKERTKAPIISTTSKPVSTYEPLNDYVEACWGTKLVASCPYGKQVIMRGGRLGRMRTGSCIPTNQAYIGCFDNVHPSLSSKCDGKRICIVDVVTLRIDIKNVIQSKCSSEYSVYLEASYLCAAGGPTTSLPQPSTTVKTSTVTMPPTTLSTTVSTSTAAVTNSYVAPADARAYCMSEEFKGYCSAGYKVKITFAHFGRMRLSKCLDKNYGHMPCYVDVKGEVGYLCGNGMTCSVPLMKLKNLLNGQTNCPSDLESYLEVTYKCVEGGVVNVPKETPPSTISTTVKMTTTQMPTTTTAVRTTTEEPTTKRQADYVPLQDAKQFCFGSTFEPSCEQNSKIIIRRAHYGRMRRGNCISELENNVGCYTDVTEVIKADCENMKTCSKSLIDLMSLETNCPSGVIGYLEVSYYCQSDLMPTTTVASTLPSGTPANSAVNIDGFEESCNFEAFTKTCQDNEKVVIKKALYGRMKLGKCIKNDLGFMPCYRDVTSVIQNACGADTSSCNIIPFYMIINQQSNNCSMSVVSHLYIDAICSPKMETTTNQEITTEVMADAGELKSFCGNEQFSYKCEDGYEMKIHEAFWGRMELGKCVTKDMGSLGCKKNVTDYVRDICSSTPQECSFWQHRLYQKTSTPCPVNLLSYLQARVECVMKPTNNPTTQGITTLAPITNGKSICFGQQHTQKCSPGQTVKIHKAYWGLMRVGECVKHDSPHVGCHTDVTSELQELCSGNECTFSSMAMYAISSVTNNCPSDYAPHLEVGISCE</sequence>
<dbReference type="InterPro" id="IPR043159">
    <property type="entry name" value="Lectin_gal-bd_sf"/>
</dbReference>
<dbReference type="InterPro" id="IPR000922">
    <property type="entry name" value="Lectin_gal-bd_dom"/>
</dbReference>
<gene>
    <name evidence="4" type="ORF">DGYR_LOCUS8200</name>
</gene>
<feature type="signal peptide" evidence="2">
    <location>
        <begin position="1"/>
        <end position="19"/>
    </location>
</feature>
<feature type="compositionally biased region" description="Polar residues" evidence="1">
    <location>
        <begin position="488"/>
        <end position="497"/>
    </location>
</feature>
<reference evidence="4 5" key="1">
    <citation type="submission" date="2020-08" db="EMBL/GenBank/DDBJ databases">
        <authorList>
            <person name="Hejnol A."/>
        </authorList>
    </citation>
    <scope>NUCLEOTIDE SEQUENCE [LARGE SCALE GENOMIC DNA]</scope>
</reference>
<evidence type="ECO:0000313" key="5">
    <source>
        <dbReference type="Proteomes" id="UP000549394"/>
    </source>
</evidence>
<dbReference type="GO" id="GO:0030246">
    <property type="term" value="F:carbohydrate binding"/>
    <property type="evidence" value="ECO:0007669"/>
    <property type="project" value="InterPro"/>
</dbReference>
<evidence type="ECO:0000259" key="3">
    <source>
        <dbReference type="PROSITE" id="PS50228"/>
    </source>
</evidence>
<dbReference type="PROSITE" id="PS00290">
    <property type="entry name" value="IG_MHC"/>
    <property type="match status" value="1"/>
</dbReference>
<feature type="region of interest" description="Disordered" evidence="1">
    <location>
        <begin position="487"/>
        <end position="511"/>
    </location>
</feature>
<feature type="compositionally biased region" description="Low complexity" evidence="1">
    <location>
        <begin position="498"/>
        <end position="511"/>
    </location>
</feature>
<accession>A0A7I8VUR8</accession>
<keyword evidence="2" id="KW-0732">Signal</keyword>
<feature type="compositionally biased region" description="Gly residues" evidence="1">
    <location>
        <begin position="28"/>
        <end position="57"/>
    </location>
</feature>
<feature type="chain" id="PRO_5029724626" evidence="2">
    <location>
        <begin position="20"/>
        <end position="1397"/>
    </location>
</feature>
<protein>
    <submittedName>
        <fullName evidence="4">DgyrCDS8624</fullName>
    </submittedName>
</protein>
<dbReference type="OrthoDB" id="6120134at2759"/>
<dbReference type="Gene3D" id="2.60.120.740">
    <property type="match status" value="7"/>
</dbReference>
<organism evidence="4 5">
    <name type="scientific">Dimorphilus gyrociliatus</name>
    <dbReference type="NCBI Taxonomy" id="2664684"/>
    <lineage>
        <taxon>Eukaryota</taxon>
        <taxon>Metazoa</taxon>
        <taxon>Spiralia</taxon>
        <taxon>Lophotrochozoa</taxon>
        <taxon>Annelida</taxon>
        <taxon>Polychaeta</taxon>
        <taxon>Polychaeta incertae sedis</taxon>
        <taxon>Dinophilidae</taxon>
        <taxon>Dimorphilus</taxon>
    </lineage>
</organism>